<proteinExistence type="inferred from homology"/>
<reference evidence="5" key="1">
    <citation type="submission" date="2025-08" db="UniProtKB">
        <authorList>
            <consortium name="RefSeq"/>
        </authorList>
    </citation>
    <scope>IDENTIFICATION</scope>
    <source>
        <tissue evidence="5">Leaves</tissue>
    </source>
</reference>
<organism evidence="4 5">
    <name type="scientific">Juglans regia</name>
    <name type="common">English walnut</name>
    <dbReference type="NCBI Taxonomy" id="51240"/>
    <lineage>
        <taxon>Eukaryota</taxon>
        <taxon>Viridiplantae</taxon>
        <taxon>Streptophyta</taxon>
        <taxon>Embryophyta</taxon>
        <taxon>Tracheophyta</taxon>
        <taxon>Spermatophyta</taxon>
        <taxon>Magnoliopsida</taxon>
        <taxon>eudicotyledons</taxon>
        <taxon>Gunneridae</taxon>
        <taxon>Pentapetalae</taxon>
        <taxon>rosids</taxon>
        <taxon>fabids</taxon>
        <taxon>Fagales</taxon>
        <taxon>Juglandaceae</taxon>
        <taxon>Juglans</taxon>
    </lineage>
</organism>
<evidence type="ECO:0000313" key="4">
    <source>
        <dbReference type="Proteomes" id="UP000235220"/>
    </source>
</evidence>
<dbReference type="FunFam" id="1.25.40.10:FF:001070">
    <property type="entry name" value="Pentatricopeptide repeat-containing protein At1g11630, mitochondrial"/>
    <property type="match status" value="1"/>
</dbReference>
<dbReference type="GO" id="GO:0005737">
    <property type="term" value="C:cytoplasm"/>
    <property type="evidence" value="ECO:0000318"/>
    <property type="project" value="GO_Central"/>
</dbReference>
<dbReference type="FunCoup" id="A0A2I4DSJ2">
    <property type="interactions" value="2947"/>
</dbReference>
<dbReference type="FunFam" id="1.25.40.10:FF:002935">
    <property type="entry name" value="Pentatricopeptide repeat-containing protein At1g61870, mitochondrial"/>
    <property type="match status" value="1"/>
</dbReference>
<evidence type="ECO:0000256" key="2">
    <source>
        <dbReference type="ARBA" id="ARBA00022737"/>
    </source>
</evidence>
<evidence type="ECO:0000256" key="3">
    <source>
        <dbReference type="ARBA" id="ARBA00022946"/>
    </source>
</evidence>
<dbReference type="PANTHER" id="PTHR47939">
    <property type="entry name" value="MEMBRANE-ASSOCIATED SALT-INDUCIBLE PROTEIN-LIKE"/>
    <property type="match status" value="1"/>
</dbReference>
<sequence length="403" mass="45318">MSLLYRIRQALTSSPIAQRYHFSTSSVLSPNSTTPLTSKEKTRAALSLLKSEQNPHKILEICRAASLTPDSHLDRIAFSVAVSKLSSANHFDVIRQFLEEELKSRPDLKTERFASHAIVLYGQAKMLHQAVETFQQMDRLGIDRSVKSLNALLFACLLSKDYKELKRIYLEFPKIYSIQPDLDTYNTVIKAFADSDSTSSGYSVLAEMERKSVKPNATSYGNLIAGFYKEEKFEDVGKVMKLMQDHGVHPGIGTYNIRIQSLCKLKKSSEAKALLDGMMSRGMKPNAVTYSHLIHGFCKEGNLDQAKKLFKTMVSKGCKPDSNCYFTLVYFLCQCGDFESALSLSKESMEKGWIPQFSTMKSLVEGLVGISKLEEARELIKQIKEKVNKNANMWDEVEAGLPQ</sequence>
<protein>
    <submittedName>
        <fullName evidence="5">Pentatricopeptide repeat-containing protein At1g61870, mitochondrial-like</fullName>
    </submittedName>
</protein>
<dbReference type="Pfam" id="PF13041">
    <property type="entry name" value="PPR_2"/>
    <property type="match status" value="2"/>
</dbReference>
<keyword evidence="2" id="KW-0677">Repeat</keyword>
<dbReference type="PROSITE" id="PS51375">
    <property type="entry name" value="PPR"/>
    <property type="match status" value="5"/>
</dbReference>
<dbReference type="OrthoDB" id="185373at2759"/>
<dbReference type="AlphaFoldDB" id="A0A2I4DSJ2"/>
<dbReference type="InterPro" id="IPR002885">
    <property type="entry name" value="PPR_rpt"/>
</dbReference>
<comment type="similarity">
    <text evidence="1">Belongs to the PPR family. P subfamily.</text>
</comment>
<dbReference type="GO" id="GO:0006397">
    <property type="term" value="P:mRNA processing"/>
    <property type="evidence" value="ECO:0000318"/>
    <property type="project" value="GO_Central"/>
</dbReference>
<keyword evidence="4" id="KW-1185">Reference proteome</keyword>
<keyword evidence="3" id="KW-0809">Transit peptide</keyword>
<dbReference type="KEGG" id="jre:108983041"/>
<dbReference type="Proteomes" id="UP000235220">
    <property type="component" value="Chromosome 4"/>
</dbReference>
<accession>A0A2I4DSJ2</accession>
<evidence type="ECO:0000256" key="1">
    <source>
        <dbReference type="ARBA" id="ARBA00007626"/>
    </source>
</evidence>
<dbReference type="GO" id="GO:0003729">
    <property type="term" value="F:mRNA binding"/>
    <property type="evidence" value="ECO:0000318"/>
    <property type="project" value="GO_Central"/>
</dbReference>
<evidence type="ECO:0000313" key="5">
    <source>
        <dbReference type="RefSeq" id="XP_018810112.2"/>
    </source>
</evidence>
<dbReference type="RefSeq" id="XP_018810112.2">
    <property type="nucleotide sequence ID" value="XM_018954567.2"/>
</dbReference>
<dbReference type="PANTHER" id="PTHR47939:SF9">
    <property type="entry name" value="(WILD MALAYSIAN BANANA) HYPOTHETICAL PROTEIN"/>
    <property type="match status" value="1"/>
</dbReference>
<dbReference type="InterPro" id="IPR050667">
    <property type="entry name" value="PPR-containing_protein"/>
</dbReference>
<dbReference type="Pfam" id="PF01535">
    <property type="entry name" value="PPR"/>
    <property type="match status" value="2"/>
</dbReference>
<dbReference type="Gene3D" id="1.25.40.10">
    <property type="entry name" value="Tetratricopeptide repeat domain"/>
    <property type="match status" value="3"/>
</dbReference>
<dbReference type="Gramene" id="Jr04_14290_p1">
    <property type="protein sequence ID" value="cds.Jr04_14290_p1"/>
    <property type="gene ID" value="Jr04_14290"/>
</dbReference>
<name>A0A2I4DSJ2_JUGRE</name>
<dbReference type="NCBIfam" id="TIGR00756">
    <property type="entry name" value="PPR"/>
    <property type="match status" value="3"/>
</dbReference>
<gene>
    <name evidence="5" type="primary">LOC108983041</name>
</gene>
<dbReference type="GeneID" id="108983041"/>
<dbReference type="InterPro" id="IPR011990">
    <property type="entry name" value="TPR-like_helical_dom_sf"/>
</dbReference>